<evidence type="ECO:0000256" key="5">
    <source>
        <dbReference type="ARBA" id="ARBA00023237"/>
    </source>
</evidence>
<evidence type="ECO:0000313" key="11">
    <source>
        <dbReference type="EMBL" id="PEH71064.1"/>
    </source>
</evidence>
<evidence type="ECO:0000256" key="2">
    <source>
        <dbReference type="ARBA" id="ARBA00022729"/>
    </source>
</evidence>
<evidence type="ECO:0000313" key="12">
    <source>
        <dbReference type="Proteomes" id="UP000219788"/>
    </source>
</evidence>
<keyword evidence="6" id="KW-0449">Lipoprotein</keyword>
<name>A0A2A7TYE1_EDWTA</name>
<evidence type="ECO:0000256" key="4">
    <source>
        <dbReference type="ARBA" id="ARBA00023139"/>
    </source>
</evidence>
<feature type="region of interest" description="Disordered" evidence="9">
    <location>
        <begin position="30"/>
        <end position="69"/>
    </location>
</feature>
<dbReference type="AlphaFoldDB" id="A0A2A7TYE1"/>
<dbReference type="InterPro" id="IPR032831">
    <property type="entry name" value="LptM_cons"/>
</dbReference>
<sequence length="69" mass="7085">MNRQFRSALLVLCAAALGGCGLKGPLYFPPPQQAPAAQKAPEVYNVPAPTQEPTSKAAQTAPAEAGNAH</sequence>
<dbReference type="GO" id="GO:0009279">
    <property type="term" value="C:cell outer membrane"/>
    <property type="evidence" value="ECO:0007669"/>
    <property type="project" value="UniProtKB-SubCell"/>
</dbReference>
<proteinExistence type="inferred from homology"/>
<evidence type="ECO:0000256" key="6">
    <source>
        <dbReference type="ARBA" id="ARBA00023288"/>
    </source>
</evidence>
<dbReference type="Pfam" id="PF13627">
    <property type="entry name" value="LptM_cons"/>
    <property type="match status" value="1"/>
</dbReference>
<dbReference type="EMBL" id="PDDV01000013">
    <property type="protein sequence ID" value="PEH71064.1"/>
    <property type="molecule type" value="Genomic_DNA"/>
</dbReference>
<reference evidence="12" key="1">
    <citation type="submission" date="2017-09" db="EMBL/GenBank/DDBJ databases">
        <title>FDA dAtabase for Regulatory Grade micrObial Sequences (FDA-ARGOS): Supporting development and validation of Infectious Disease Dx tests.</title>
        <authorList>
            <person name="Goldberg B."/>
            <person name="Campos J."/>
            <person name="Tallon L."/>
            <person name="Sadzewicz L."/>
            <person name="Ott S."/>
            <person name="Zhao X."/>
            <person name="Nagaraj S."/>
            <person name="Vavikolanu K."/>
            <person name="Aluvathingal J."/>
            <person name="Nadendla S."/>
            <person name="Geyer C."/>
            <person name="Sichtig H."/>
        </authorList>
    </citation>
    <scope>NUCLEOTIDE SEQUENCE [LARGE SCALE GENOMIC DNA]</scope>
    <source>
        <strain evidence="12">FDAARGOS_370</strain>
    </source>
</reference>
<evidence type="ECO:0000256" key="8">
    <source>
        <dbReference type="ARBA" id="ARBA00049730"/>
    </source>
</evidence>
<dbReference type="GeneID" id="93122582"/>
<evidence type="ECO:0000256" key="10">
    <source>
        <dbReference type="SAM" id="SignalP"/>
    </source>
</evidence>
<evidence type="ECO:0000256" key="3">
    <source>
        <dbReference type="ARBA" id="ARBA00023136"/>
    </source>
</evidence>
<keyword evidence="4" id="KW-0564">Palmitate</keyword>
<comment type="caution">
    <text evidence="11">The sequence shown here is derived from an EMBL/GenBank/DDBJ whole genome shotgun (WGS) entry which is preliminary data.</text>
</comment>
<evidence type="ECO:0000256" key="9">
    <source>
        <dbReference type="SAM" id="MobiDB-lite"/>
    </source>
</evidence>
<dbReference type="RefSeq" id="WP_005290197.1">
    <property type="nucleotide sequence ID" value="NZ_AP028090.1"/>
</dbReference>
<keyword evidence="5" id="KW-0998">Cell outer membrane</keyword>
<comment type="subcellular location">
    <subcellularLocation>
        <location evidence="1">Cell outer membrane</location>
        <topology evidence="1">Lipid-anchor</topology>
    </subcellularLocation>
</comment>
<feature type="signal peptide" evidence="10">
    <location>
        <begin position="1"/>
        <end position="23"/>
    </location>
</feature>
<accession>A0A2A7TYE1</accession>
<dbReference type="PROSITE" id="PS51257">
    <property type="entry name" value="PROKAR_LIPOPROTEIN"/>
    <property type="match status" value="1"/>
</dbReference>
<keyword evidence="3" id="KW-0472">Membrane</keyword>
<feature type="chain" id="PRO_5013218998" description="LPS-assembly lipoprotein LptM" evidence="10">
    <location>
        <begin position="24"/>
        <end position="69"/>
    </location>
</feature>
<evidence type="ECO:0000256" key="1">
    <source>
        <dbReference type="ARBA" id="ARBA00004459"/>
    </source>
</evidence>
<evidence type="ECO:0000256" key="7">
    <source>
        <dbReference type="ARBA" id="ARBA00049647"/>
    </source>
</evidence>
<keyword evidence="2 10" id="KW-0732">Signal</keyword>
<dbReference type="STRING" id="636.AAW15_15355"/>
<gene>
    <name evidence="11" type="ORF">CRM76_03415</name>
</gene>
<dbReference type="NCBIfam" id="NF047847">
    <property type="entry name" value="SS_mature_LptM"/>
    <property type="match status" value="1"/>
</dbReference>
<protein>
    <recommendedName>
        <fullName evidence="8">LPS-assembly lipoprotein LptM</fullName>
    </recommendedName>
</protein>
<dbReference type="Proteomes" id="UP000219788">
    <property type="component" value="Unassembled WGS sequence"/>
</dbReference>
<organism evidence="11 12">
    <name type="scientific">Edwardsiella tarda</name>
    <dbReference type="NCBI Taxonomy" id="636"/>
    <lineage>
        <taxon>Bacteria</taxon>
        <taxon>Pseudomonadati</taxon>
        <taxon>Pseudomonadota</taxon>
        <taxon>Gammaproteobacteria</taxon>
        <taxon>Enterobacterales</taxon>
        <taxon>Hafniaceae</taxon>
        <taxon>Edwardsiella</taxon>
    </lineage>
</organism>
<comment type="similarity">
    <text evidence="7">Belongs to the LptM family.</text>
</comment>